<dbReference type="AlphaFoldDB" id="A0A0S3K7V5"/>
<keyword evidence="1" id="KW-1133">Transmembrane helix</keyword>
<evidence type="ECO:0000313" key="2">
    <source>
        <dbReference type="EMBL" id="ALS00322.1"/>
    </source>
</evidence>
<organism evidence="3 5">
    <name type="scientific">Enterococcus silesiacus</name>
    <dbReference type="NCBI Taxonomy" id="332949"/>
    <lineage>
        <taxon>Bacteria</taxon>
        <taxon>Bacillati</taxon>
        <taxon>Bacillota</taxon>
        <taxon>Bacilli</taxon>
        <taxon>Lactobacillales</taxon>
        <taxon>Enterococcaceae</taxon>
        <taxon>Enterococcus</taxon>
    </lineage>
</organism>
<feature type="transmembrane region" description="Helical" evidence="1">
    <location>
        <begin position="16"/>
        <end position="38"/>
    </location>
</feature>
<evidence type="ECO:0000313" key="4">
    <source>
        <dbReference type="Proteomes" id="UP000065511"/>
    </source>
</evidence>
<gene>
    <name evidence="2" type="ORF">ATZ33_02695</name>
    <name evidence="3" type="ORF">RV15_GL001343</name>
</gene>
<sequence>MFTNLVNLFFDAEGSFQWASIAAGISLIAAGISIWGTFRNNKIQKEINQQNIDANLKSKARLEWINNVRKETSELLSLSGRRQAYTYKLENLYKMGDYSDVEIKEIEKLNVDIFEVSNSITTQLYKLKLMFGPENGEILEDEYGLIMRGQWEQLELFTIGTNSYQNESKMKELIDKLREKETNKGKNEIIVGLINIIILSVMYDPKLFER</sequence>
<name>A0A0S3K7V5_9ENTE</name>
<evidence type="ECO:0000256" key="1">
    <source>
        <dbReference type="SAM" id="Phobius"/>
    </source>
</evidence>
<reference evidence="3 5" key="1">
    <citation type="submission" date="2014-12" db="EMBL/GenBank/DDBJ databases">
        <title>Draft genome sequences of 29 type strains of Enterococci.</title>
        <authorList>
            <person name="Zhong Z."/>
            <person name="Sun Z."/>
            <person name="Liu W."/>
            <person name="Zhang W."/>
            <person name="Zhang H."/>
        </authorList>
    </citation>
    <scope>NUCLEOTIDE SEQUENCE [LARGE SCALE GENOMIC DNA]</scope>
    <source>
        <strain evidence="3 5">DSM 22801</strain>
    </source>
</reference>
<evidence type="ECO:0000313" key="3">
    <source>
        <dbReference type="EMBL" id="OJG93311.1"/>
    </source>
</evidence>
<dbReference type="Proteomes" id="UP000183039">
    <property type="component" value="Unassembled WGS sequence"/>
</dbReference>
<evidence type="ECO:0000313" key="5">
    <source>
        <dbReference type="Proteomes" id="UP000183039"/>
    </source>
</evidence>
<keyword evidence="4" id="KW-1185">Reference proteome</keyword>
<keyword evidence="1" id="KW-0812">Transmembrane</keyword>
<dbReference type="OrthoDB" id="2242188at2"/>
<dbReference type="EMBL" id="CP013614">
    <property type="protein sequence ID" value="ALS00322.1"/>
    <property type="molecule type" value="Genomic_DNA"/>
</dbReference>
<reference evidence="2 4" key="2">
    <citation type="submission" date="2015-12" db="EMBL/GenBank/DDBJ databases">
        <authorList>
            <person name="Lauer A."/>
            <person name="Humrighouse B."/>
            <person name="Loparev V."/>
            <person name="Shewmaker P.L."/>
            <person name="Whitney A.M."/>
            <person name="McLaughlin R.W."/>
        </authorList>
    </citation>
    <scope>NUCLEOTIDE SEQUENCE [LARGE SCALE GENOMIC DNA]</scope>
    <source>
        <strain evidence="2 4">LMG 23085</strain>
    </source>
</reference>
<proteinExistence type="predicted"/>
<dbReference type="EMBL" id="JXLC01000002">
    <property type="protein sequence ID" value="OJG93311.1"/>
    <property type="molecule type" value="Genomic_DNA"/>
</dbReference>
<dbReference type="Proteomes" id="UP000065511">
    <property type="component" value="Chromosome"/>
</dbReference>
<dbReference type="KEGG" id="ess:ATZ33_02695"/>
<accession>A0A0S3K7V5</accession>
<keyword evidence="1" id="KW-0472">Membrane</keyword>
<protein>
    <submittedName>
        <fullName evidence="3">Uncharacterized protein</fullName>
    </submittedName>
</protein>